<feature type="domain" description="Luciferase" evidence="2">
    <location>
        <begin position="51"/>
        <end position="113"/>
    </location>
</feature>
<evidence type="ECO:0000313" key="3">
    <source>
        <dbReference type="EMBL" id="ADB31875.1"/>
    </source>
</evidence>
<dbReference type="Pfam" id="PF17648">
    <property type="entry name" value="Luciferase"/>
    <property type="match status" value="1"/>
</dbReference>
<protein>
    <recommendedName>
        <fullName evidence="2">Luciferase domain-containing protein</fullName>
    </recommendedName>
</protein>
<reference evidence="3 4" key="2">
    <citation type="journal article" date="2010" name="Stand. Genomic Sci.">
        <title>Complete genome sequence of Kribbella flavida type strain (IFO 14399).</title>
        <authorList>
            <person name="Pukall R."/>
            <person name="Lapidus A."/>
            <person name="Glavina Del Rio T."/>
            <person name="Copeland A."/>
            <person name="Tice H."/>
            <person name="Cheng J.-F."/>
            <person name="Lucas S."/>
            <person name="Chen F."/>
            <person name="Nolan M."/>
            <person name="LaButti K."/>
            <person name="Pati A."/>
            <person name="Ivanova N."/>
            <person name="Mavrommatis K."/>
            <person name="Mikhailova N."/>
            <person name="Pitluck S."/>
            <person name="Bruce D."/>
            <person name="Goodwin L."/>
            <person name="Land M."/>
            <person name="Hauser L."/>
            <person name="Chang Y.-J."/>
            <person name="Jeffries C.D."/>
            <person name="Chen A."/>
            <person name="Palaniappan K."/>
            <person name="Chain P."/>
            <person name="Rohde M."/>
            <person name="Goeker M."/>
            <person name="Bristow J."/>
            <person name="Eisen J.A."/>
            <person name="Markowitz V."/>
            <person name="Hugenholtz P."/>
            <person name="Kyrpides N.C."/>
            <person name="Klenk H.-P."/>
            <person name="Brettin T."/>
        </authorList>
    </citation>
    <scope>NUCLEOTIDE SEQUENCE [LARGE SCALE GENOMIC DNA]</scope>
    <source>
        <strain evidence="4">DSM 17836 / JCM 10339 / NBRC 14399</strain>
    </source>
</reference>
<dbReference type="AlphaFoldDB" id="D2Q083"/>
<accession>D2Q083</accession>
<proteinExistence type="predicted"/>
<dbReference type="STRING" id="479435.Kfla_2810"/>
<dbReference type="eggNOG" id="ENOG5033FF2">
    <property type="taxonomic scope" value="Bacteria"/>
</dbReference>
<dbReference type="OrthoDB" id="8779526at2"/>
<keyword evidence="4" id="KW-1185">Reference proteome</keyword>
<dbReference type="Gene3D" id="3.30.1460.30">
    <property type="entry name" value="YgaC/TfoX-N like chaperone"/>
    <property type="match status" value="1"/>
</dbReference>
<reference evidence="4" key="1">
    <citation type="submission" date="2009-09" db="EMBL/GenBank/DDBJ databases">
        <title>The complete genome of Kribbella flavida DSM 17836.</title>
        <authorList>
            <consortium name="US DOE Joint Genome Institute (JGI-PGF)"/>
            <person name="Lucas S."/>
            <person name="Copeland A."/>
            <person name="Lapidus A."/>
            <person name="Glavina del Rio T."/>
            <person name="Dalin E."/>
            <person name="Tice H."/>
            <person name="Bruce D."/>
            <person name="Goodwin L."/>
            <person name="Pitluck S."/>
            <person name="Kyrpides N."/>
            <person name="Mavromatis K."/>
            <person name="Ivanova N."/>
            <person name="Saunders E."/>
            <person name="Brettin T."/>
            <person name="Detter J.C."/>
            <person name="Han C."/>
            <person name="Larimer F."/>
            <person name="Land M."/>
            <person name="Hauser L."/>
            <person name="Markowitz V."/>
            <person name="Cheng J.-F."/>
            <person name="Hugenholtz P."/>
            <person name="Woyke T."/>
            <person name="Wu D."/>
            <person name="Pukall R."/>
            <person name="Klenk H.-P."/>
            <person name="Eisen J.A."/>
        </authorList>
    </citation>
    <scope>NUCLEOTIDE SEQUENCE [LARGE SCALE GENOMIC DNA]</scope>
    <source>
        <strain evidence="4">DSM 17836 / JCM 10339 / NBRC 14399</strain>
    </source>
</reference>
<feature type="region of interest" description="Disordered" evidence="1">
    <location>
        <begin position="1"/>
        <end position="26"/>
    </location>
</feature>
<dbReference type="KEGG" id="kfl:Kfla_2810"/>
<evidence type="ECO:0000313" key="4">
    <source>
        <dbReference type="Proteomes" id="UP000007967"/>
    </source>
</evidence>
<name>D2Q083_KRIFD</name>
<evidence type="ECO:0000259" key="2">
    <source>
        <dbReference type="Pfam" id="PF17648"/>
    </source>
</evidence>
<dbReference type="Proteomes" id="UP000007967">
    <property type="component" value="Chromosome"/>
</dbReference>
<dbReference type="RefSeq" id="WP_012920431.1">
    <property type="nucleotide sequence ID" value="NC_013729.1"/>
</dbReference>
<dbReference type="HOGENOM" id="CLU_1914311_0_0_11"/>
<dbReference type="SUPFAM" id="SSF159894">
    <property type="entry name" value="YgaC/TfoX-N like"/>
    <property type="match status" value="1"/>
</dbReference>
<sequence length="132" mass="14577">MADVDAVERKRRRERGQRLLDEPAGAYDGVPGVDRSRMFGSEALRTEGKIFGFVGSDGELIVKVPAERAAAVVADGGAERVRIGRNPAREWIGLAYPRTPDERERWRELLGVAHEYVASQGDGGSRRSWAVE</sequence>
<dbReference type="EMBL" id="CP001736">
    <property type="protein sequence ID" value="ADB31875.1"/>
    <property type="molecule type" value="Genomic_DNA"/>
</dbReference>
<organism evidence="3 4">
    <name type="scientific">Kribbella flavida (strain DSM 17836 / JCM 10339 / NBRC 14399)</name>
    <dbReference type="NCBI Taxonomy" id="479435"/>
    <lineage>
        <taxon>Bacteria</taxon>
        <taxon>Bacillati</taxon>
        <taxon>Actinomycetota</taxon>
        <taxon>Actinomycetes</taxon>
        <taxon>Propionibacteriales</taxon>
        <taxon>Kribbellaceae</taxon>
        <taxon>Kribbella</taxon>
    </lineage>
</organism>
<evidence type="ECO:0000256" key="1">
    <source>
        <dbReference type="SAM" id="MobiDB-lite"/>
    </source>
</evidence>
<gene>
    <name evidence="3" type="ordered locus">Kfla_2810</name>
</gene>
<dbReference type="InterPro" id="IPR040841">
    <property type="entry name" value="Luciferase_dom"/>
</dbReference>